<sequence>MHLCVLLLLCSWRGSGHSLPPKEIPLLQNKTRSAIIDEMLCLLKNEQPPSKEKLTTPTCIKSTSCACDNTEEFIHQLNRFKSPCMKIVTKDLITLRDNCLIMKNKSHGNSCTEIRADFSKFRSNLEEFLKWLSQRNNCTSIMRDEVDLYGYSESSCSQLQKHCRERL</sequence>
<dbReference type="Proteomes" id="UP000198323">
    <property type="component" value="Unassembled WGS sequence"/>
</dbReference>
<proteinExistence type="predicted"/>
<feature type="chain" id="PRO_5012013960" description="Interleukin-4" evidence="1">
    <location>
        <begin position="19"/>
        <end position="167"/>
    </location>
</feature>
<dbReference type="AlphaFoldDB" id="A0A226MPU8"/>
<evidence type="ECO:0000313" key="2">
    <source>
        <dbReference type="EMBL" id="OXB57301.1"/>
    </source>
</evidence>
<dbReference type="EMBL" id="MCFN01000558">
    <property type="protein sequence ID" value="OXB57301.1"/>
    <property type="molecule type" value="Genomic_DNA"/>
</dbReference>
<evidence type="ECO:0000256" key="1">
    <source>
        <dbReference type="SAM" id="SignalP"/>
    </source>
</evidence>
<name>A0A226MPU8_CALSU</name>
<dbReference type="STRING" id="9009.A0A226MPU8"/>
<comment type="caution">
    <text evidence="2">The sequence shown here is derived from an EMBL/GenBank/DDBJ whole genome shotgun (WGS) entry which is preliminary data.</text>
</comment>
<protein>
    <recommendedName>
        <fullName evidence="4">Interleukin-4</fullName>
    </recommendedName>
</protein>
<keyword evidence="1" id="KW-0732">Signal</keyword>
<organism evidence="2 3">
    <name type="scientific">Callipepla squamata</name>
    <name type="common">Scaled quail</name>
    <dbReference type="NCBI Taxonomy" id="9009"/>
    <lineage>
        <taxon>Eukaryota</taxon>
        <taxon>Metazoa</taxon>
        <taxon>Chordata</taxon>
        <taxon>Craniata</taxon>
        <taxon>Vertebrata</taxon>
        <taxon>Euteleostomi</taxon>
        <taxon>Archelosauria</taxon>
        <taxon>Archosauria</taxon>
        <taxon>Dinosauria</taxon>
        <taxon>Saurischia</taxon>
        <taxon>Theropoda</taxon>
        <taxon>Coelurosauria</taxon>
        <taxon>Aves</taxon>
        <taxon>Neognathae</taxon>
        <taxon>Galloanserae</taxon>
        <taxon>Galliformes</taxon>
        <taxon>Odontophoridae</taxon>
        <taxon>Callipepla</taxon>
    </lineage>
</organism>
<gene>
    <name evidence="2" type="ORF">ASZ78_000519</name>
</gene>
<reference evidence="2 3" key="1">
    <citation type="submission" date="2016-07" db="EMBL/GenBank/DDBJ databases">
        <title>Disparate Historic Effective Population Sizes Predicted by Modern Levels of Genome Diversity for the Scaled Quail (Callipepla squamata) and the Northern Bobwhite (Colinus virginianus): Inferences from First and Second Generation Draft Genome Assemblies for Sympatric New World Quail.</title>
        <authorList>
            <person name="Oldeschulte D.L."/>
            <person name="Halley Y.A."/>
            <person name="Bhattarai E.K."/>
            <person name="Brashear W.A."/>
            <person name="Hill J."/>
            <person name="Metz R.P."/>
            <person name="Johnson C.D."/>
            <person name="Rollins D."/>
            <person name="Peterson M.J."/>
            <person name="Bickhart D.M."/>
            <person name="Decker J.E."/>
            <person name="Seabury C.M."/>
        </authorList>
    </citation>
    <scope>NUCLEOTIDE SEQUENCE [LARGE SCALE GENOMIC DNA]</scope>
    <source>
        <strain evidence="2 3">Texas</strain>
        <tissue evidence="2">Leg muscle</tissue>
    </source>
</reference>
<feature type="signal peptide" evidence="1">
    <location>
        <begin position="1"/>
        <end position="18"/>
    </location>
</feature>
<keyword evidence="3" id="KW-1185">Reference proteome</keyword>
<evidence type="ECO:0008006" key="4">
    <source>
        <dbReference type="Google" id="ProtNLM"/>
    </source>
</evidence>
<accession>A0A226MPU8</accession>
<evidence type="ECO:0000313" key="3">
    <source>
        <dbReference type="Proteomes" id="UP000198323"/>
    </source>
</evidence>
<dbReference type="OrthoDB" id="9384695at2759"/>